<comment type="similarity">
    <text evidence="1 9">Belongs to the universal ribosomal protein uL1 family.</text>
</comment>
<evidence type="ECO:0000256" key="3">
    <source>
        <dbReference type="ARBA" id="ARBA00022730"/>
    </source>
</evidence>
<dbReference type="PIRSF" id="PIRSF002155">
    <property type="entry name" value="Ribosomal_L1"/>
    <property type="match status" value="1"/>
</dbReference>
<dbReference type="GO" id="GO:0006417">
    <property type="term" value="P:regulation of translation"/>
    <property type="evidence" value="ECO:0007669"/>
    <property type="project" value="UniProtKB-KW"/>
</dbReference>
<keyword evidence="2 9" id="KW-0678">Repressor</keyword>
<dbReference type="SUPFAM" id="SSF56808">
    <property type="entry name" value="Ribosomal protein L1"/>
    <property type="match status" value="1"/>
</dbReference>
<comment type="function">
    <text evidence="9">Binds directly to 23S rRNA. The L1 stalk is quite mobile in the ribosome, and is involved in E site tRNA release.</text>
</comment>
<keyword evidence="9" id="KW-0820">tRNA-binding</keyword>
<proteinExistence type="inferred from homology"/>
<dbReference type="GO" id="GO:0019843">
    <property type="term" value="F:rRNA binding"/>
    <property type="evidence" value="ECO:0007669"/>
    <property type="project" value="UniProtKB-UniRule"/>
</dbReference>
<dbReference type="InterPro" id="IPR023674">
    <property type="entry name" value="Ribosomal_uL1-like"/>
</dbReference>
<comment type="caution">
    <text evidence="10">The sequence shown here is derived from an EMBL/GenBank/DDBJ whole genome shotgun (WGS) entry which is preliminary data.</text>
</comment>
<keyword evidence="5 9" id="KW-0694">RNA-binding</keyword>
<dbReference type="eggNOG" id="COG0081">
    <property type="taxonomic scope" value="Bacteria"/>
</dbReference>
<dbReference type="STRING" id="1306947.J120_02865"/>
<comment type="function">
    <text evidence="9">Protein L1 is also a translational repressor protein, it controls the translation of the L11 operon by binding to its mRNA.</text>
</comment>
<dbReference type="AlphaFoldDB" id="A0A0D2K4W1"/>
<dbReference type="InterPro" id="IPR005878">
    <property type="entry name" value="Ribosom_uL1_bac-type"/>
</dbReference>
<dbReference type="Pfam" id="PF00687">
    <property type="entry name" value="Ribosomal_L1"/>
    <property type="match status" value="1"/>
</dbReference>
<dbReference type="InterPro" id="IPR016095">
    <property type="entry name" value="Ribosomal_uL1_3-a/b-sand"/>
</dbReference>
<evidence type="ECO:0000256" key="8">
    <source>
        <dbReference type="ARBA" id="ARBA00035241"/>
    </source>
</evidence>
<evidence type="ECO:0000256" key="7">
    <source>
        <dbReference type="ARBA" id="ARBA00023274"/>
    </source>
</evidence>
<dbReference type="EMBL" id="ARQD01000002">
    <property type="protein sequence ID" value="KIX85237.1"/>
    <property type="molecule type" value="Genomic_DNA"/>
</dbReference>
<evidence type="ECO:0000256" key="4">
    <source>
        <dbReference type="ARBA" id="ARBA00022845"/>
    </source>
</evidence>
<evidence type="ECO:0000313" key="11">
    <source>
        <dbReference type="Proteomes" id="UP000032214"/>
    </source>
</evidence>
<dbReference type="NCBIfam" id="TIGR01169">
    <property type="entry name" value="rplA_bact"/>
    <property type="match status" value="1"/>
</dbReference>
<evidence type="ECO:0000256" key="6">
    <source>
        <dbReference type="ARBA" id="ARBA00022980"/>
    </source>
</evidence>
<dbReference type="Gene3D" id="3.40.50.790">
    <property type="match status" value="1"/>
</dbReference>
<dbReference type="FunFam" id="3.40.50.790:FF:000001">
    <property type="entry name" value="50S ribosomal protein L1"/>
    <property type="match status" value="1"/>
</dbReference>
<evidence type="ECO:0000256" key="9">
    <source>
        <dbReference type="HAMAP-Rule" id="MF_01318"/>
    </source>
</evidence>
<keyword evidence="7 9" id="KW-0687">Ribonucleoprotein</keyword>
<dbReference type="GO" id="GO:0006412">
    <property type="term" value="P:translation"/>
    <property type="evidence" value="ECO:0007669"/>
    <property type="project" value="UniProtKB-UniRule"/>
</dbReference>
<dbReference type="HAMAP" id="MF_01318_B">
    <property type="entry name" value="Ribosomal_uL1_B"/>
    <property type="match status" value="1"/>
</dbReference>
<dbReference type="GO" id="GO:0015934">
    <property type="term" value="C:large ribosomal subunit"/>
    <property type="evidence" value="ECO:0007669"/>
    <property type="project" value="InterPro"/>
</dbReference>
<dbReference type="InterPro" id="IPR028364">
    <property type="entry name" value="Ribosomal_uL1/biogenesis"/>
</dbReference>
<comment type="subunit">
    <text evidence="9">Part of the 50S ribosomal subunit.</text>
</comment>
<sequence>MSKHGKKYEQARKAHETGNVLPIDKALAKLKDLAYAKFDESVDVDVNLSIDPDKGDQVVRGSVTLPYSKGRQARVVVFAKGDYALQAEKAGADVVGSDDLVDRVLGGWTDFDFAVATPDLMGIVGKLAKILGPQGKLPNKKQGTVTFDVSQIVKELKQGRVFFKNDKQGIVHFSFGKASFDNPKLRENLVAFIKALVAAKPAASKGKYLKKMTLTTTMGVGIQVNPDELLS</sequence>
<dbReference type="InterPro" id="IPR002143">
    <property type="entry name" value="Ribosomal_uL1"/>
</dbReference>
<evidence type="ECO:0000313" key="10">
    <source>
        <dbReference type="EMBL" id="KIX85237.1"/>
    </source>
</evidence>
<keyword evidence="3 9" id="KW-0699">rRNA-binding</keyword>
<evidence type="ECO:0000256" key="5">
    <source>
        <dbReference type="ARBA" id="ARBA00022884"/>
    </source>
</evidence>
<evidence type="ECO:0000256" key="1">
    <source>
        <dbReference type="ARBA" id="ARBA00010531"/>
    </source>
</evidence>
<dbReference type="GO" id="GO:0000049">
    <property type="term" value="F:tRNA binding"/>
    <property type="evidence" value="ECO:0007669"/>
    <property type="project" value="UniProtKB-KW"/>
</dbReference>
<gene>
    <name evidence="9" type="primary">rplA</name>
    <name evidence="10" type="ORF">J120_02865</name>
</gene>
<protein>
    <recommendedName>
        <fullName evidence="8 9">Large ribosomal subunit protein uL1</fullName>
    </recommendedName>
</protein>
<accession>A0A0D2K4W1</accession>
<dbReference type="PANTHER" id="PTHR36427:SF3">
    <property type="entry name" value="LARGE RIBOSOMAL SUBUNIT PROTEIN UL1M"/>
    <property type="match status" value="1"/>
</dbReference>
<keyword evidence="11" id="KW-1185">Reference proteome</keyword>
<dbReference type="PANTHER" id="PTHR36427">
    <property type="entry name" value="54S RIBOSOMAL PROTEIN L1, MITOCHONDRIAL"/>
    <property type="match status" value="1"/>
</dbReference>
<dbReference type="Proteomes" id="UP000032214">
    <property type="component" value="Unassembled WGS sequence"/>
</dbReference>
<keyword evidence="4 9" id="KW-0810">Translation regulation</keyword>
<name>A0A0D2K4W1_9BACT</name>
<dbReference type="GO" id="GO:0003735">
    <property type="term" value="F:structural constituent of ribosome"/>
    <property type="evidence" value="ECO:0007669"/>
    <property type="project" value="InterPro"/>
</dbReference>
<keyword evidence="6 9" id="KW-0689">Ribosomal protein</keyword>
<dbReference type="Gene3D" id="3.30.190.20">
    <property type="match status" value="1"/>
</dbReference>
<organism evidence="10 11">
    <name type="scientific">candidate division TM6 bacterium JCVI TM6SC1</name>
    <dbReference type="NCBI Taxonomy" id="1306947"/>
    <lineage>
        <taxon>Bacteria</taxon>
        <taxon>Candidatus Babelota</taxon>
        <taxon>Vermiphilus</taxon>
    </lineage>
</organism>
<reference evidence="10 11" key="1">
    <citation type="journal article" date="2013" name="Proc. Natl. Acad. Sci. U.S.A.">
        <title>Candidate phylum TM6 genome recovered from a hospital sink biofilm provides genomic insights into this uncultivated phylum.</title>
        <authorList>
            <person name="McLean J.S."/>
            <person name="Lombardo M.J."/>
            <person name="Badger J.H."/>
            <person name="Edlund A."/>
            <person name="Novotny M."/>
            <person name="Yee-Greenbaum J."/>
            <person name="Vyahhi N."/>
            <person name="Hall A.P."/>
            <person name="Yang Y."/>
            <person name="Dupont C.L."/>
            <person name="Ziegler M.G."/>
            <person name="Chitsaz H."/>
            <person name="Allen A.E."/>
            <person name="Yooseph S."/>
            <person name="Tesler G."/>
            <person name="Pevzner P.A."/>
            <person name="Friedman R.M."/>
            <person name="Nealson K.H."/>
            <person name="Venter J.C."/>
            <person name="Lasken R.S."/>
        </authorList>
    </citation>
    <scope>NUCLEOTIDE SEQUENCE [LARGE SCALE GENOMIC DNA]</scope>
    <source>
        <strain evidence="10 11">TM6SC1</strain>
    </source>
</reference>
<evidence type="ECO:0000256" key="2">
    <source>
        <dbReference type="ARBA" id="ARBA00022491"/>
    </source>
</evidence>